<evidence type="ECO:0000313" key="4">
    <source>
        <dbReference type="Proteomes" id="UP001152888"/>
    </source>
</evidence>
<protein>
    <submittedName>
        <fullName evidence="3">Uncharacterized protein</fullName>
    </submittedName>
</protein>
<keyword evidence="2" id="KW-0732">Signal</keyword>
<feature type="signal peptide" evidence="2">
    <location>
        <begin position="1"/>
        <end position="20"/>
    </location>
</feature>
<keyword evidence="4" id="KW-1185">Reference proteome</keyword>
<name>A0A9P0LUG7_ACAOB</name>
<reference evidence="3" key="1">
    <citation type="submission" date="2022-03" db="EMBL/GenBank/DDBJ databases">
        <authorList>
            <person name="Sayadi A."/>
        </authorList>
    </citation>
    <scope>NUCLEOTIDE SEQUENCE</scope>
</reference>
<dbReference type="OrthoDB" id="6776895at2759"/>
<evidence type="ECO:0000313" key="3">
    <source>
        <dbReference type="EMBL" id="CAH1999148.1"/>
    </source>
</evidence>
<dbReference type="Proteomes" id="UP001152888">
    <property type="component" value="Unassembled WGS sequence"/>
</dbReference>
<organism evidence="3 4">
    <name type="scientific">Acanthoscelides obtectus</name>
    <name type="common">Bean weevil</name>
    <name type="synonym">Bruchus obtectus</name>
    <dbReference type="NCBI Taxonomy" id="200917"/>
    <lineage>
        <taxon>Eukaryota</taxon>
        <taxon>Metazoa</taxon>
        <taxon>Ecdysozoa</taxon>
        <taxon>Arthropoda</taxon>
        <taxon>Hexapoda</taxon>
        <taxon>Insecta</taxon>
        <taxon>Pterygota</taxon>
        <taxon>Neoptera</taxon>
        <taxon>Endopterygota</taxon>
        <taxon>Coleoptera</taxon>
        <taxon>Polyphaga</taxon>
        <taxon>Cucujiformia</taxon>
        <taxon>Chrysomeloidea</taxon>
        <taxon>Chrysomelidae</taxon>
        <taxon>Bruchinae</taxon>
        <taxon>Bruchini</taxon>
        <taxon>Acanthoscelides</taxon>
    </lineage>
</organism>
<comment type="caution">
    <text evidence="3">The sequence shown here is derived from an EMBL/GenBank/DDBJ whole genome shotgun (WGS) entry which is preliminary data.</text>
</comment>
<evidence type="ECO:0000256" key="2">
    <source>
        <dbReference type="SAM" id="SignalP"/>
    </source>
</evidence>
<sequence length="262" mass="28086">MKVFVVSSLLLAIHCHDALCKKDRSSRSNSKRGIFDDFGGSHENYVGNGLAFSNENSNGNGGNGPYGGGYSGSYRDSYGAAVGGAHAVPNSIAHTSQVAVPQHYPFVIPKRVPVGVPPSAVVQIPRPVQIPVHVPQHLGVPQRPIPVPVRVSVVPQPLPQVPPPPHYQAPQQGPSRVPKTIIHEQYPHYPVSQHQPIQYQGGHDGGYESGYEEGYQGHYGGGYGHEGVSYATSVFHQNPHGGYSGHHHYPGGATSYSSVYKQ</sequence>
<dbReference type="EMBL" id="CAKOFQ010007355">
    <property type="protein sequence ID" value="CAH1999148.1"/>
    <property type="molecule type" value="Genomic_DNA"/>
</dbReference>
<gene>
    <name evidence="3" type="ORF">ACAOBT_LOCUS24813</name>
</gene>
<dbReference type="AlphaFoldDB" id="A0A9P0LUG7"/>
<feature type="chain" id="PRO_5040348429" evidence="2">
    <location>
        <begin position="21"/>
        <end position="262"/>
    </location>
</feature>
<proteinExistence type="predicted"/>
<evidence type="ECO:0000256" key="1">
    <source>
        <dbReference type="SAM" id="MobiDB-lite"/>
    </source>
</evidence>
<feature type="region of interest" description="Disordered" evidence="1">
    <location>
        <begin position="241"/>
        <end position="262"/>
    </location>
</feature>
<accession>A0A9P0LUG7</accession>